<sequence>MASPDPAVVQSLILAWTHQQANYKFQTASYALYCYDHLLVFSDEVDRIWRGRFTFASLLYILNRYLTHVQFIAIQAGFYEKNWTPEQCDRFVKYPGASTTTVFGIAEMTMILRMYALYGKNKWILGFLSLVLTAQVTIMGVCLSTGVRVPFPLGFPGCVLTGTVSFFGAFWAAPLVTDTCIFALTLFRIIGYRRLQVKIPLMEQIFRDGVLYFFIIFCGNLLNVLLFWTAPADLTALGASFTHVMTSLMVCRLQLNLRKGRRDDGVYGGGGHLREPSSASANQTFFTIGNLGGDMQSWSTDSEGRRSRKSVDDRHHVRHSVGPVVRPRAVEYNSYTRPWNSPNLNMPLRSLDPFSPDK</sequence>
<evidence type="ECO:0000256" key="1">
    <source>
        <dbReference type="SAM" id="MobiDB-lite"/>
    </source>
</evidence>
<protein>
    <recommendedName>
        <fullName evidence="3">DUF6533 domain-containing protein</fullName>
    </recommendedName>
</protein>
<dbReference type="STRING" id="1314781.A0A165P4Q4"/>
<feature type="transmembrane region" description="Helical" evidence="2">
    <location>
        <begin position="166"/>
        <end position="190"/>
    </location>
</feature>
<gene>
    <name evidence="4" type="ORF">EXIGLDRAFT_638154</name>
</gene>
<evidence type="ECO:0000256" key="2">
    <source>
        <dbReference type="SAM" id="Phobius"/>
    </source>
</evidence>
<dbReference type="AlphaFoldDB" id="A0A165P4Q4"/>
<feature type="region of interest" description="Disordered" evidence="1">
    <location>
        <begin position="296"/>
        <end position="322"/>
    </location>
</feature>
<dbReference type="Pfam" id="PF20151">
    <property type="entry name" value="DUF6533"/>
    <property type="match status" value="1"/>
</dbReference>
<dbReference type="Proteomes" id="UP000077266">
    <property type="component" value="Unassembled WGS sequence"/>
</dbReference>
<feature type="domain" description="DUF6533" evidence="3">
    <location>
        <begin position="25"/>
        <end position="67"/>
    </location>
</feature>
<name>A0A165P4Q4_EXIGL</name>
<dbReference type="InParanoid" id="A0A165P4Q4"/>
<dbReference type="OrthoDB" id="3242376at2759"/>
<organism evidence="4 5">
    <name type="scientific">Exidia glandulosa HHB12029</name>
    <dbReference type="NCBI Taxonomy" id="1314781"/>
    <lineage>
        <taxon>Eukaryota</taxon>
        <taxon>Fungi</taxon>
        <taxon>Dikarya</taxon>
        <taxon>Basidiomycota</taxon>
        <taxon>Agaricomycotina</taxon>
        <taxon>Agaricomycetes</taxon>
        <taxon>Auriculariales</taxon>
        <taxon>Exidiaceae</taxon>
        <taxon>Exidia</taxon>
    </lineage>
</organism>
<keyword evidence="5" id="KW-1185">Reference proteome</keyword>
<dbReference type="InterPro" id="IPR045340">
    <property type="entry name" value="DUF6533"/>
</dbReference>
<dbReference type="EMBL" id="KV425892">
    <property type="protein sequence ID" value="KZW01645.1"/>
    <property type="molecule type" value="Genomic_DNA"/>
</dbReference>
<keyword evidence="2" id="KW-0472">Membrane</keyword>
<evidence type="ECO:0000313" key="4">
    <source>
        <dbReference type="EMBL" id="KZW01645.1"/>
    </source>
</evidence>
<evidence type="ECO:0000259" key="3">
    <source>
        <dbReference type="Pfam" id="PF20151"/>
    </source>
</evidence>
<keyword evidence="2" id="KW-0812">Transmembrane</keyword>
<feature type="transmembrane region" description="Helical" evidence="2">
    <location>
        <begin position="210"/>
        <end position="228"/>
    </location>
</feature>
<reference evidence="4 5" key="1">
    <citation type="journal article" date="2016" name="Mol. Biol. Evol.">
        <title>Comparative Genomics of Early-Diverging Mushroom-Forming Fungi Provides Insights into the Origins of Lignocellulose Decay Capabilities.</title>
        <authorList>
            <person name="Nagy L.G."/>
            <person name="Riley R."/>
            <person name="Tritt A."/>
            <person name="Adam C."/>
            <person name="Daum C."/>
            <person name="Floudas D."/>
            <person name="Sun H."/>
            <person name="Yadav J.S."/>
            <person name="Pangilinan J."/>
            <person name="Larsson K.H."/>
            <person name="Matsuura K."/>
            <person name="Barry K."/>
            <person name="Labutti K."/>
            <person name="Kuo R."/>
            <person name="Ohm R.A."/>
            <person name="Bhattacharya S.S."/>
            <person name="Shirouzu T."/>
            <person name="Yoshinaga Y."/>
            <person name="Martin F.M."/>
            <person name="Grigoriev I.V."/>
            <person name="Hibbett D.S."/>
        </authorList>
    </citation>
    <scope>NUCLEOTIDE SEQUENCE [LARGE SCALE GENOMIC DNA]</scope>
    <source>
        <strain evidence="4 5">HHB12029</strain>
    </source>
</reference>
<feature type="compositionally biased region" description="Basic and acidic residues" evidence="1">
    <location>
        <begin position="302"/>
        <end position="315"/>
    </location>
</feature>
<accession>A0A165P4Q4</accession>
<feature type="transmembrane region" description="Helical" evidence="2">
    <location>
        <begin position="123"/>
        <end position="146"/>
    </location>
</feature>
<proteinExistence type="predicted"/>
<keyword evidence="2" id="KW-1133">Transmembrane helix</keyword>
<evidence type="ECO:0000313" key="5">
    <source>
        <dbReference type="Proteomes" id="UP000077266"/>
    </source>
</evidence>